<keyword evidence="5 7" id="KW-1133">Transmembrane helix</keyword>
<evidence type="ECO:0000313" key="10">
    <source>
        <dbReference type="Proteomes" id="UP000193689"/>
    </source>
</evidence>
<dbReference type="InterPro" id="IPR050524">
    <property type="entry name" value="APC_YAT"/>
</dbReference>
<feature type="non-terminal residue" evidence="9">
    <location>
        <position position="1"/>
    </location>
</feature>
<feature type="transmembrane region" description="Helical" evidence="7">
    <location>
        <begin position="87"/>
        <end position="112"/>
    </location>
</feature>
<keyword evidence="3 7" id="KW-0812">Transmembrane</keyword>
<feature type="transmembrane region" description="Helical" evidence="7">
    <location>
        <begin position="279"/>
        <end position="300"/>
    </location>
</feature>
<feature type="transmembrane region" description="Helical" evidence="7">
    <location>
        <begin position="333"/>
        <end position="353"/>
    </location>
</feature>
<proteinExistence type="predicted"/>
<dbReference type="EMBL" id="MCFJ01000023">
    <property type="protein sequence ID" value="ORY56335.1"/>
    <property type="molecule type" value="Genomic_DNA"/>
</dbReference>
<feature type="non-terminal residue" evidence="9">
    <location>
        <position position="433"/>
    </location>
</feature>
<feature type="transmembrane region" description="Helical" evidence="7">
    <location>
        <begin position="239"/>
        <end position="259"/>
    </location>
</feature>
<dbReference type="InterPro" id="IPR004841">
    <property type="entry name" value="AA-permease/SLC12A_dom"/>
</dbReference>
<dbReference type="PANTHER" id="PTHR43341">
    <property type="entry name" value="AMINO ACID PERMEASE"/>
    <property type="match status" value="1"/>
</dbReference>
<dbReference type="GeneID" id="63770987"/>
<dbReference type="Proteomes" id="UP000193689">
    <property type="component" value="Unassembled WGS sequence"/>
</dbReference>
<gene>
    <name evidence="9" type="ORF">BCR38DRAFT_321865</name>
</gene>
<evidence type="ECO:0000256" key="2">
    <source>
        <dbReference type="ARBA" id="ARBA00022448"/>
    </source>
</evidence>
<keyword evidence="4" id="KW-0029">Amino-acid transport</keyword>
<keyword evidence="6 7" id="KW-0472">Membrane</keyword>
<evidence type="ECO:0000256" key="5">
    <source>
        <dbReference type="ARBA" id="ARBA00022989"/>
    </source>
</evidence>
<accession>A0A1Y2DCD5</accession>
<dbReference type="Pfam" id="PF00324">
    <property type="entry name" value="AA_permease"/>
    <property type="match status" value="1"/>
</dbReference>
<dbReference type="AlphaFoldDB" id="A0A1Y2DCD5"/>
<comment type="caution">
    <text evidence="9">The sequence shown here is derived from an EMBL/GenBank/DDBJ whole genome shotgun (WGS) entry which is preliminary data.</text>
</comment>
<feature type="transmembrane region" description="Helical" evidence="7">
    <location>
        <begin position="12"/>
        <end position="31"/>
    </location>
</feature>
<evidence type="ECO:0000256" key="3">
    <source>
        <dbReference type="ARBA" id="ARBA00022692"/>
    </source>
</evidence>
<name>A0A1Y2DCD5_9PEZI</name>
<feature type="transmembrane region" description="Helical" evidence="7">
    <location>
        <begin position="404"/>
        <end position="429"/>
    </location>
</feature>
<feature type="transmembrane region" description="Helical" evidence="7">
    <location>
        <begin position="196"/>
        <end position="218"/>
    </location>
</feature>
<dbReference type="GO" id="GO:0016020">
    <property type="term" value="C:membrane"/>
    <property type="evidence" value="ECO:0007669"/>
    <property type="project" value="UniProtKB-SubCell"/>
</dbReference>
<evidence type="ECO:0000256" key="7">
    <source>
        <dbReference type="SAM" id="Phobius"/>
    </source>
</evidence>
<organism evidence="9 10">
    <name type="scientific">Pseudomassariella vexata</name>
    <dbReference type="NCBI Taxonomy" id="1141098"/>
    <lineage>
        <taxon>Eukaryota</taxon>
        <taxon>Fungi</taxon>
        <taxon>Dikarya</taxon>
        <taxon>Ascomycota</taxon>
        <taxon>Pezizomycotina</taxon>
        <taxon>Sordariomycetes</taxon>
        <taxon>Xylariomycetidae</taxon>
        <taxon>Amphisphaeriales</taxon>
        <taxon>Pseudomassariaceae</taxon>
        <taxon>Pseudomassariella</taxon>
    </lineage>
</organism>
<feature type="transmembrane region" description="Helical" evidence="7">
    <location>
        <begin position="359"/>
        <end position="383"/>
    </location>
</feature>
<reference evidence="9 10" key="1">
    <citation type="submission" date="2016-07" db="EMBL/GenBank/DDBJ databases">
        <title>Pervasive Adenine N6-methylation of Active Genes in Fungi.</title>
        <authorList>
            <consortium name="DOE Joint Genome Institute"/>
            <person name="Mondo S.J."/>
            <person name="Dannebaum R.O."/>
            <person name="Kuo R.C."/>
            <person name="Labutti K."/>
            <person name="Haridas S."/>
            <person name="Kuo A."/>
            <person name="Salamov A."/>
            <person name="Ahrendt S.R."/>
            <person name="Lipzen A."/>
            <person name="Sullivan W."/>
            <person name="Andreopoulos W.B."/>
            <person name="Clum A."/>
            <person name="Lindquist E."/>
            <person name="Daum C."/>
            <person name="Ramamoorthy G.K."/>
            <person name="Gryganskyi A."/>
            <person name="Culley D."/>
            <person name="Magnuson J.K."/>
            <person name="James T.Y."/>
            <person name="O'Malley M.A."/>
            <person name="Stajich J.E."/>
            <person name="Spatafora J.W."/>
            <person name="Visel A."/>
            <person name="Grigoriev I.V."/>
        </authorList>
    </citation>
    <scope>NUCLEOTIDE SEQUENCE [LARGE SCALE GENOMIC DNA]</scope>
    <source>
        <strain evidence="9 10">CBS 129021</strain>
    </source>
</reference>
<keyword evidence="2" id="KW-0813">Transport</keyword>
<feature type="transmembrane region" description="Helical" evidence="7">
    <location>
        <begin position="43"/>
        <end position="66"/>
    </location>
</feature>
<evidence type="ECO:0000313" key="9">
    <source>
        <dbReference type="EMBL" id="ORY56335.1"/>
    </source>
</evidence>
<dbReference type="GO" id="GO:0015171">
    <property type="term" value="F:amino acid transmembrane transporter activity"/>
    <property type="evidence" value="ECO:0007669"/>
    <property type="project" value="TreeGrafter"/>
</dbReference>
<comment type="subcellular location">
    <subcellularLocation>
        <location evidence="1">Membrane</location>
        <topology evidence="1">Multi-pass membrane protein</topology>
    </subcellularLocation>
</comment>
<evidence type="ECO:0000256" key="4">
    <source>
        <dbReference type="ARBA" id="ARBA00022970"/>
    </source>
</evidence>
<dbReference type="Gene3D" id="1.20.1740.10">
    <property type="entry name" value="Amino acid/polyamine transporter I"/>
    <property type="match status" value="1"/>
</dbReference>
<evidence type="ECO:0000256" key="6">
    <source>
        <dbReference type="ARBA" id="ARBA00023136"/>
    </source>
</evidence>
<dbReference type="InParanoid" id="A0A1Y2DCD5"/>
<feature type="transmembrane region" description="Helical" evidence="7">
    <location>
        <begin position="118"/>
        <end position="137"/>
    </location>
</feature>
<sequence length="433" mass="46567">LNKAITTRQIIFMALGGSIGAGLMFASGNGLREGGPGTLITGFSIVGFGVWCTMCALGELSATFPVQGSFYDYSVRFISPSWGFAMGWNYVMNFILIVPFEITVMVLVAKYWKTDINSLWLVPVIITGLFGIAALGAKWYAEAEHAFGILKVAILATFTITAVVICAGGVPNDPRDAIGFEYWADGGAFTNGPRGFLLVFLAAGLAYGGTEMLGLTVAECKHPQKVMPLAAKIVGGRILLCYLLPLFMVGLIVKPSVFLEEPFKGMSTVSPFVVAVRKANIIILPDVINAVIFIAVFSMANASIYASSRALHAICAQGMGPRLFGKTTEKTRLPAWALGAVAVVCMLAFINAAPKGDDIFDWLLALGSASNYFTWMSICFAHLRMRWAMKRQGKTDVLKWKSPIGAWGSIISIIISFVGLVAQLVSAILPRED</sequence>
<keyword evidence="10" id="KW-1185">Reference proteome</keyword>
<protein>
    <submittedName>
        <fullName evidence="9">Amino acid permease/ SLC12A domain-containing protein</fullName>
    </submittedName>
</protein>
<dbReference type="RefSeq" id="XP_040710052.1">
    <property type="nucleotide sequence ID" value="XM_040854775.1"/>
</dbReference>
<dbReference type="PANTHER" id="PTHR43341:SF1">
    <property type="entry name" value="GENERAL AMINO-ACID PERMEASE GAP1"/>
    <property type="match status" value="1"/>
</dbReference>
<dbReference type="OrthoDB" id="3900342at2759"/>
<evidence type="ECO:0000259" key="8">
    <source>
        <dbReference type="Pfam" id="PF00324"/>
    </source>
</evidence>
<evidence type="ECO:0000256" key="1">
    <source>
        <dbReference type="ARBA" id="ARBA00004141"/>
    </source>
</evidence>
<feature type="transmembrane region" description="Helical" evidence="7">
    <location>
        <begin position="149"/>
        <end position="170"/>
    </location>
</feature>
<dbReference type="STRING" id="1141098.A0A1Y2DCD5"/>
<feature type="domain" description="Amino acid permease/ SLC12A" evidence="8">
    <location>
        <begin position="10"/>
        <end position="430"/>
    </location>
</feature>
<dbReference type="PIRSF" id="PIRSF006060">
    <property type="entry name" value="AA_transporter"/>
    <property type="match status" value="1"/>
</dbReference>